<feature type="compositionally biased region" description="Basic and acidic residues" evidence="1">
    <location>
        <begin position="43"/>
        <end position="56"/>
    </location>
</feature>
<dbReference type="GO" id="GO:0000175">
    <property type="term" value="F:3'-5'-RNA exonuclease activity"/>
    <property type="evidence" value="ECO:0007669"/>
    <property type="project" value="TreeGrafter"/>
</dbReference>
<dbReference type="InterPro" id="IPR056625">
    <property type="entry name" value="SH3_CYT4"/>
</dbReference>
<evidence type="ECO:0000259" key="2">
    <source>
        <dbReference type="SMART" id="SM00955"/>
    </source>
</evidence>
<protein>
    <submittedName>
        <fullName evidence="3">Mitochondrial protein cyt-4</fullName>
    </submittedName>
</protein>
<gene>
    <name evidence="3" type="primary">cyt-4</name>
    <name evidence="3" type="ORF">LARI1_G006464</name>
</gene>
<dbReference type="Proteomes" id="UP000469559">
    <property type="component" value="Unassembled WGS sequence"/>
</dbReference>
<dbReference type="AlphaFoldDB" id="A0A8T9B7R4"/>
<organism evidence="3 4">
    <name type="scientific">Lachnellula arida</name>
    <dbReference type="NCBI Taxonomy" id="1316785"/>
    <lineage>
        <taxon>Eukaryota</taxon>
        <taxon>Fungi</taxon>
        <taxon>Dikarya</taxon>
        <taxon>Ascomycota</taxon>
        <taxon>Pezizomycotina</taxon>
        <taxon>Leotiomycetes</taxon>
        <taxon>Helotiales</taxon>
        <taxon>Lachnaceae</taxon>
        <taxon>Lachnellula</taxon>
    </lineage>
</organism>
<comment type="caution">
    <text evidence="3">The sequence shown here is derived from an EMBL/GenBank/DDBJ whole genome shotgun (WGS) entry which is preliminary data.</text>
</comment>
<dbReference type="Pfam" id="PF23214">
    <property type="entry name" value="SH3_CYT4"/>
    <property type="match status" value="1"/>
</dbReference>
<sequence>MLQSFKARKKAIQSFVCWQCLARIHQSSSGNQRPRPNTRARRTSKEKGHGSKPREKLSGFHQLGQAAQEPDLVPFPTLPIDSNIRKRLREWETANAGSFTAALDLESMRKEEGLGDITNSGRTNSSLVDIDPDTATIDQEKYSQVFEQDELVDVGLQRTFLLPGDLVELRFGSGRTQELAIYIRELDAQGQFYTMSGQWAHRQNSQPKFYVPGFVQPHELEELLPYLPQTDVIKDMEDKLHQFTMSLPRSIGKNLLKKMNDFWNDADTTYLAAASRLENAHQYLSSDESSKYATLDEIADVLLDNVVPKDDNGTYSKPDLYAVHRAILRSDIGFRIQPRGTLRSGGSYEILSQSEVFEVGKVTKYVRDYAERLASGRSNASWLPLLNFVRKSQRLIDESRLHREFTPHGTLGPSTRIQGDADDYRSGSLGEKFTATDQLFIKFIESWACLGNFNIGSSLNGMASSILRSIGRYDDSILDRKAGWTFLQEIGAIPPWASQPAYELRLPFTGGRRLLMKYGTPHESCYTEDKLVGIRKDWGELHVFCIDQADAHEIDDGISVEATETPDEYWAHIHVADPSSHLDPNGGVVKNAERMVQSIYHPERFISMLNPRFVDSKLSLAPDRPCLTFSARLNMSGQLLEHKVSAGIMRNVVCISPSVFEEVASGRPESAETDGVVRFVGSGSTDSAPSRSMSSIKQLSDEQKRQLKILHQIGMANAKKLQSRGGFNQGRANFDVSVDFDGAKWRKTTLDYSTRYYGDPTIKLVIPEEKNQPMGALGYIMQLAGEVCARWCSARGIPIPYRVTPFNPDKQDPAEYFSKVLLPSRNEEGIAPPDIARKYFSLIGAAQPSLTPGPHMAVGAEMLTKCTSPLRRFPDLLVHAQVGATLLEEARLGKSLIGNTNDDFLPYSADRISALLPQIDTRERSLKKAETDAKRVWLNHFLVRAWRFKQTELPPTLNFSVTSIDEYNGLMGGSIEEFMTGGQCPIPDWLDAEDIKPDDKFEVEIADVDVYFDRIVVKALRRVESPESV</sequence>
<feature type="compositionally biased region" description="Polar residues" evidence="1">
    <location>
        <begin position="26"/>
        <end position="35"/>
    </location>
</feature>
<evidence type="ECO:0000256" key="1">
    <source>
        <dbReference type="SAM" id="MobiDB-lite"/>
    </source>
</evidence>
<dbReference type="OrthoDB" id="2285229at2759"/>
<keyword evidence="4" id="KW-1185">Reference proteome</keyword>
<dbReference type="EMBL" id="QGMF01000459">
    <property type="protein sequence ID" value="TVY15717.1"/>
    <property type="molecule type" value="Genomic_DNA"/>
</dbReference>
<dbReference type="SUPFAM" id="SSF50249">
    <property type="entry name" value="Nucleic acid-binding proteins"/>
    <property type="match status" value="1"/>
</dbReference>
<accession>A0A8T9B7R4</accession>
<dbReference type="SMART" id="SM00955">
    <property type="entry name" value="RNB"/>
    <property type="match status" value="1"/>
</dbReference>
<dbReference type="InterPro" id="IPR057912">
    <property type="entry name" value="OB_CYT4_C"/>
</dbReference>
<dbReference type="InterPro" id="IPR012340">
    <property type="entry name" value="NA-bd_OB-fold"/>
</dbReference>
<reference evidence="3 4" key="1">
    <citation type="submission" date="2018-05" db="EMBL/GenBank/DDBJ databases">
        <title>Whole genome sequencing for identification of molecular markers to develop diagnostic detection tools for the regulated plant pathogen Lachnellula willkommii.</title>
        <authorList>
            <person name="Giroux E."/>
            <person name="Bilodeau G."/>
        </authorList>
    </citation>
    <scope>NUCLEOTIDE SEQUENCE [LARGE SCALE GENOMIC DNA]</scope>
    <source>
        <strain evidence="3 4">CBS 203.66</strain>
    </source>
</reference>
<dbReference type="Pfam" id="PF00773">
    <property type="entry name" value="RNB"/>
    <property type="match status" value="1"/>
</dbReference>
<feature type="region of interest" description="Disordered" evidence="1">
    <location>
        <begin position="26"/>
        <end position="56"/>
    </location>
</feature>
<dbReference type="GO" id="GO:0000932">
    <property type="term" value="C:P-body"/>
    <property type="evidence" value="ECO:0007669"/>
    <property type="project" value="TreeGrafter"/>
</dbReference>
<dbReference type="InterPro" id="IPR056624">
    <property type="entry name" value="WH_CYT4"/>
</dbReference>
<feature type="domain" description="RNB" evidence="2">
    <location>
        <begin position="535"/>
        <end position="888"/>
    </location>
</feature>
<dbReference type="Pfam" id="PF25522">
    <property type="entry name" value="OB_cyt-4"/>
    <property type="match status" value="1"/>
</dbReference>
<dbReference type="GO" id="GO:0003723">
    <property type="term" value="F:RNA binding"/>
    <property type="evidence" value="ECO:0007669"/>
    <property type="project" value="InterPro"/>
</dbReference>
<dbReference type="Pfam" id="PF23216">
    <property type="entry name" value="WHD_CYT4"/>
    <property type="match status" value="1"/>
</dbReference>
<evidence type="ECO:0000313" key="3">
    <source>
        <dbReference type="EMBL" id="TVY15717.1"/>
    </source>
</evidence>
<dbReference type="PANTHER" id="PTHR23355">
    <property type="entry name" value="RIBONUCLEASE"/>
    <property type="match status" value="1"/>
</dbReference>
<proteinExistence type="predicted"/>
<name>A0A8T9B7R4_9HELO</name>
<dbReference type="GO" id="GO:0006402">
    <property type="term" value="P:mRNA catabolic process"/>
    <property type="evidence" value="ECO:0007669"/>
    <property type="project" value="TreeGrafter"/>
</dbReference>
<evidence type="ECO:0000313" key="4">
    <source>
        <dbReference type="Proteomes" id="UP000469559"/>
    </source>
</evidence>
<dbReference type="PANTHER" id="PTHR23355:SF65">
    <property type="entry name" value="EXORIBONUCLEASE CYT-4, PUTATIVE (AFU_ORTHOLOGUE AFUA_7G01550)-RELATED"/>
    <property type="match status" value="1"/>
</dbReference>
<dbReference type="InterPro" id="IPR050180">
    <property type="entry name" value="RNR_Ribonuclease"/>
</dbReference>
<dbReference type="InterPro" id="IPR001900">
    <property type="entry name" value="RNase_II/R"/>
</dbReference>